<feature type="signal peptide" evidence="6">
    <location>
        <begin position="1"/>
        <end position="26"/>
    </location>
</feature>
<comment type="caution">
    <text evidence="7">The sequence shown here is derived from an EMBL/GenBank/DDBJ whole genome shotgun (WGS) entry which is preliminary data.</text>
</comment>
<keyword evidence="4 6" id="KW-0964">Secreted</keyword>
<reference evidence="7" key="1">
    <citation type="submission" date="2023-03" db="EMBL/GenBank/DDBJ databases">
        <title>Chromosome-scale reference genome and RAD-based genetic map of yellow starthistle (Centaurea solstitialis) reveal putative structural variation and QTLs associated with invader traits.</title>
        <authorList>
            <person name="Reatini B."/>
            <person name="Cang F.A."/>
            <person name="Jiang Q."/>
            <person name="Mckibben M.T.W."/>
            <person name="Barker M.S."/>
            <person name="Rieseberg L.H."/>
            <person name="Dlugosch K.M."/>
        </authorList>
    </citation>
    <scope>NUCLEOTIDE SEQUENCE</scope>
    <source>
        <strain evidence="7">CAN-66</strain>
        <tissue evidence="7">Leaf</tissue>
    </source>
</reference>
<dbReference type="PANTHER" id="PTHR31232:SF172">
    <property type="entry name" value="S-PROTEIN HOMOLOG"/>
    <property type="match status" value="1"/>
</dbReference>
<dbReference type="Pfam" id="PF05938">
    <property type="entry name" value="Self-incomp_S1"/>
    <property type="match status" value="1"/>
</dbReference>
<accession>A0AA38WR75</accession>
<keyword evidence="8" id="KW-1185">Reference proteome</keyword>
<dbReference type="EMBL" id="JARYMX010000003">
    <property type="protein sequence ID" value="KAJ9558711.1"/>
    <property type="molecule type" value="Genomic_DNA"/>
</dbReference>
<dbReference type="GO" id="GO:0005576">
    <property type="term" value="C:extracellular region"/>
    <property type="evidence" value="ECO:0007669"/>
    <property type="project" value="UniProtKB-SubCell"/>
</dbReference>
<proteinExistence type="inferred from homology"/>
<dbReference type="InterPro" id="IPR010264">
    <property type="entry name" value="Self-incomp_S1"/>
</dbReference>
<evidence type="ECO:0000256" key="5">
    <source>
        <dbReference type="ARBA" id="ARBA00022729"/>
    </source>
</evidence>
<feature type="chain" id="PRO_5041483666" description="S-protein homolog" evidence="6">
    <location>
        <begin position="27"/>
        <end position="197"/>
    </location>
</feature>
<comment type="similarity">
    <text evidence="2 6">Belongs to the plant self-incompatibility (S1) protein family.</text>
</comment>
<organism evidence="7 8">
    <name type="scientific">Centaurea solstitialis</name>
    <name type="common">yellow star-thistle</name>
    <dbReference type="NCBI Taxonomy" id="347529"/>
    <lineage>
        <taxon>Eukaryota</taxon>
        <taxon>Viridiplantae</taxon>
        <taxon>Streptophyta</taxon>
        <taxon>Embryophyta</taxon>
        <taxon>Tracheophyta</taxon>
        <taxon>Spermatophyta</taxon>
        <taxon>Magnoliopsida</taxon>
        <taxon>eudicotyledons</taxon>
        <taxon>Gunneridae</taxon>
        <taxon>Pentapetalae</taxon>
        <taxon>asterids</taxon>
        <taxon>campanulids</taxon>
        <taxon>Asterales</taxon>
        <taxon>Asteraceae</taxon>
        <taxon>Carduoideae</taxon>
        <taxon>Cardueae</taxon>
        <taxon>Centaureinae</taxon>
        <taxon>Centaurea</taxon>
    </lineage>
</organism>
<keyword evidence="3 6" id="KW-0713">Self-incompatibility</keyword>
<dbReference type="PANTHER" id="PTHR31232">
    <property type="match status" value="1"/>
</dbReference>
<evidence type="ECO:0000256" key="2">
    <source>
        <dbReference type="ARBA" id="ARBA00005581"/>
    </source>
</evidence>
<evidence type="ECO:0000313" key="7">
    <source>
        <dbReference type="EMBL" id="KAJ9558711.1"/>
    </source>
</evidence>
<evidence type="ECO:0000256" key="3">
    <source>
        <dbReference type="ARBA" id="ARBA00022471"/>
    </source>
</evidence>
<dbReference type="Proteomes" id="UP001172457">
    <property type="component" value="Chromosome 3"/>
</dbReference>
<evidence type="ECO:0000256" key="6">
    <source>
        <dbReference type="RuleBase" id="RU367044"/>
    </source>
</evidence>
<evidence type="ECO:0000313" key="8">
    <source>
        <dbReference type="Proteomes" id="UP001172457"/>
    </source>
</evidence>
<sequence>MKNKTLSLFLIFFKSFLCIIIAVVEAGGCILSTGYAINVVNQIDGPDDKIRVRCKSKDDDIGDKTIGFQQSVDWHFCENVFGPSTLFFCHFYMGNRQQVFDVFNKSVKPQCHEKHKPEHWRCTWLVRRDGFYIVHRFPDVPEETGGGGCGWHPSLHGFDLKGSQLRARGVCSSWAGPVIDWIAPSLVKDCGWALGPA</sequence>
<dbReference type="GO" id="GO:0060320">
    <property type="term" value="P:rejection of self pollen"/>
    <property type="evidence" value="ECO:0007669"/>
    <property type="project" value="UniProtKB-KW"/>
</dbReference>
<gene>
    <name evidence="7" type="ORF">OSB04_013325</name>
</gene>
<name>A0AA38WR75_9ASTR</name>
<evidence type="ECO:0000256" key="1">
    <source>
        <dbReference type="ARBA" id="ARBA00004613"/>
    </source>
</evidence>
<keyword evidence="5 6" id="KW-0732">Signal</keyword>
<evidence type="ECO:0000256" key="4">
    <source>
        <dbReference type="ARBA" id="ARBA00022525"/>
    </source>
</evidence>
<protein>
    <recommendedName>
        <fullName evidence="6">S-protein homolog</fullName>
    </recommendedName>
</protein>
<dbReference type="AlphaFoldDB" id="A0AA38WR75"/>
<comment type="subcellular location">
    <subcellularLocation>
        <location evidence="1 6">Secreted</location>
    </subcellularLocation>
</comment>